<protein>
    <recommendedName>
        <fullName evidence="10">PAS domain-containing protein</fullName>
    </recommendedName>
</protein>
<reference evidence="8 9" key="1">
    <citation type="submission" date="2016-07" db="EMBL/GenBank/DDBJ databases">
        <title>Pervasive Adenine N6-methylation of Active Genes in Fungi.</title>
        <authorList>
            <consortium name="DOE Joint Genome Institute"/>
            <person name="Mondo S.J."/>
            <person name="Dannebaum R.O."/>
            <person name="Kuo R.C."/>
            <person name="Labutti K."/>
            <person name="Haridas S."/>
            <person name="Kuo A."/>
            <person name="Salamov A."/>
            <person name="Ahrendt S.R."/>
            <person name="Lipzen A."/>
            <person name="Sullivan W."/>
            <person name="Andreopoulos W.B."/>
            <person name="Clum A."/>
            <person name="Lindquist E."/>
            <person name="Daum C."/>
            <person name="Ramamoorthy G.K."/>
            <person name="Gryganskyi A."/>
            <person name="Culley D."/>
            <person name="Magnuson J.K."/>
            <person name="James T.Y."/>
            <person name="O'Malley M.A."/>
            <person name="Stajich J.E."/>
            <person name="Spatafora J.W."/>
            <person name="Visel A."/>
            <person name="Grigoriev I.V."/>
        </authorList>
    </citation>
    <scope>NUCLEOTIDE SEQUENCE [LARGE SCALE GENOMIC DNA]</scope>
    <source>
        <strain evidence="8 9">PL171</strain>
    </source>
</reference>
<evidence type="ECO:0000256" key="3">
    <source>
        <dbReference type="ARBA" id="ARBA00022989"/>
    </source>
</evidence>
<dbReference type="Gene3D" id="3.30.450.20">
    <property type="entry name" value="PAS domain"/>
    <property type="match status" value="1"/>
</dbReference>
<gene>
    <name evidence="8" type="ORF">BCR44DRAFT_1446401</name>
</gene>
<keyword evidence="4 5" id="KW-0472">Membrane</keyword>
<dbReference type="InterPro" id="IPR042240">
    <property type="entry name" value="CHASE_sf"/>
</dbReference>
<keyword evidence="3 5" id="KW-1133">Transmembrane helix</keyword>
<dbReference type="Proteomes" id="UP000193411">
    <property type="component" value="Unassembled WGS sequence"/>
</dbReference>
<dbReference type="GO" id="GO:0007165">
    <property type="term" value="P:signal transduction"/>
    <property type="evidence" value="ECO:0007669"/>
    <property type="project" value="UniProtKB-ARBA"/>
</dbReference>
<comment type="subcellular location">
    <subcellularLocation>
        <location evidence="1">Membrane</location>
    </subcellularLocation>
</comment>
<dbReference type="InterPro" id="IPR000014">
    <property type="entry name" value="PAS"/>
</dbReference>
<organism evidence="8 9">
    <name type="scientific">Catenaria anguillulae PL171</name>
    <dbReference type="NCBI Taxonomy" id="765915"/>
    <lineage>
        <taxon>Eukaryota</taxon>
        <taxon>Fungi</taxon>
        <taxon>Fungi incertae sedis</taxon>
        <taxon>Blastocladiomycota</taxon>
        <taxon>Blastocladiomycetes</taxon>
        <taxon>Blastocladiales</taxon>
        <taxon>Catenariaceae</taxon>
        <taxon>Catenaria</taxon>
    </lineage>
</organism>
<dbReference type="SUPFAM" id="SSF55785">
    <property type="entry name" value="PYP-like sensor domain (PAS domain)"/>
    <property type="match status" value="1"/>
</dbReference>
<dbReference type="Gene3D" id="3.30.450.350">
    <property type="entry name" value="CHASE domain"/>
    <property type="match status" value="1"/>
</dbReference>
<evidence type="ECO:0000256" key="2">
    <source>
        <dbReference type="ARBA" id="ARBA00022692"/>
    </source>
</evidence>
<keyword evidence="2 5" id="KW-0812">Transmembrane</keyword>
<dbReference type="PROSITE" id="PS50839">
    <property type="entry name" value="CHASE"/>
    <property type="match status" value="1"/>
</dbReference>
<comment type="caution">
    <text evidence="8">The sequence shown here is derived from an EMBL/GenBank/DDBJ whole genome shotgun (WGS) entry which is preliminary data.</text>
</comment>
<evidence type="ECO:0000256" key="5">
    <source>
        <dbReference type="SAM" id="Phobius"/>
    </source>
</evidence>
<feature type="domain" description="CHASE" evidence="7">
    <location>
        <begin position="152"/>
        <end position="281"/>
    </location>
</feature>
<dbReference type="AlphaFoldDB" id="A0A1Y2H6B6"/>
<dbReference type="GO" id="GO:0016020">
    <property type="term" value="C:membrane"/>
    <property type="evidence" value="ECO:0007669"/>
    <property type="project" value="UniProtKB-SubCell"/>
</dbReference>
<feature type="transmembrane region" description="Helical" evidence="5">
    <location>
        <begin position="47"/>
        <end position="68"/>
    </location>
</feature>
<dbReference type="InterPro" id="IPR006189">
    <property type="entry name" value="CHASE_dom"/>
</dbReference>
<keyword evidence="9" id="KW-1185">Reference proteome</keyword>
<proteinExistence type="predicted"/>
<sequence>MQRAYTNGGGRYNSYQPCAQGGSAPVFVFSSTSCLLPKHRPTETSSFLCVLFNLLPYAVPLCVVAIALGSSIGFNFQQFSQWDRLQVSADGFCSTQTERFQDKLVAQFINPCTQSILSLCKHPFQLFTAVVNRFCDKAGWSNRVRLSVNEQVANSDRAMWEQQRNVTIATVDPVLSPNGDFISIGKPIPKPANSSSMYYPNVFSYPEDDTTSRMFGLDLNSGARHIAFLRATSPNPKESLALAVEDARRWQGFLSDAFYMIAGNGATKDMPHPIGIAYVLPPVTASANGGRVFVLVGGFNLHHFITTSISPPSLELSGMRVIITVNQTRVYETVAFSDMGPDSPIKTSRTFSIAWQSFRMDCIPTESRLVYYVNIWRFVTPVALLVSGTLAAVALRRFLRQILSLKETTADIEKWMRHSEAILQAADNPMLTLNADGNISGLNQPFLALTGHTSDSLREKFSITSLLQPVDSSGNQEDMLRPGRREVIVFRRNPDLSPIEAILNVSNPACTTPIVHKVLVLTDLSEKRRRDERTKELIHLIQYLNKQQQHVLCYISNQLSPLISSISVARDIPLSPEDAQGVDLAIQHLTRVREELEEFSAGDREEQSSLVGWDNFHAALSVLGALIKFARIMSHLDVSAVHISFTVPHLASPISPSQTVEEAAGPTVVHIQPLISPITMVQRDWAALGRGGEFHLLGLWMITLRKLVLAQCGGSIDTHGHIVSVKVPV</sequence>
<dbReference type="PROSITE" id="PS50112">
    <property type="entry name" value="PAS"/>
    <property type="match status" value="1"/>
</dbReference>
<feature type="non-terminal residue" evidence="8">
    <location>
        <position position="729"/>
    </location>
</feature>
<evidence type="ECO:0000256" key="4">
    <source>
        <dbReference type="ARBA" id="ARBA00023136"/>
    </source>
</evidence>
<dbReference type="InterPro" id="IPR035965">
    <property type="entry name" value="PAS-like_dom_sf"/>
</dbReference>
<evidence type="ECO:0000313" key="9">
    <source>
        <dbReference type="Proteomes" id="UP000193411"/>
    </source>
</evidence>
<evidence type="ECO:0000313" key="8">
    <source>
        <dbReference type="EMBL" id="ORZ30069.1"/>
    </source>
</evidence>
<dbReference type="GO" id="GO:0003824">
    <property type="term" value="F:catalytic activity"/>
    <property type="evidence" value="ECO:0007669"/>
    <property type="project" value="UniProtKB-ARBA"/>
</dbReference>
<dbReference type="EMBL" id="MCFL01000105">
    <property type="protein sequence ID" value="ORZ30069.1"/>
    <property type="molecule type" value="Genomic_DNA"/>
</dbReference>
<accession>A0A1Y2H6B6</accession>
<evidence type="ECO:0008006" key="10">
    <source>
        <dbReference type="Google" id="ProtNLM"/>
    </source>
</evidence>
<evidence type="ECO:0000259" key="6">
    <source>
        <dbReference type="PROSITE" id="PS50112"/>
    </source>
</evidence>
<evidence type="ECO:0000259" key="7">
    <source>
        <dbReference type="PROSITE" id="PS50839"/>
    </source>
</evidence>
<dbReference type="SMART" id="SM00091">
    <property type="entry name" value="PAS"/>
    <property type="match status" value="1"/>
</dbReference>
<evidence type="ECO:0000256" key="1">
    <source>
        <dbReference type="ARBA" id="ARBA00004370"/>
    </source>
</evidence>
<dbReference type="PROSITE" id="PS51257">
    <property type="entry name" value="PROKAR_LIPOPROTEIN"/>
    <property type="match status" value="1"/>
</dbReference>
<name>A0A1Y2H6B6_9FUNG</name>
<feature type="domain" description="PAS" evidence="6">
    <location>
        <begin position="422"/>
        <end position="471"/>
    </location>
</feature>